<dbReference type="PANTHER" id="PTHR33223:SF6">
    <property type="entry name" value="CCHC-TYPE DOMAIN-CONTAINING PROTEIN"/>
    <property type="match status" value="1"/>
</dbReference>
<protein>
    <recommendedName>
        <fullName evidence="2">CCHC-type domain-containing protein</fullName>
    </recommendedName>
</protein>
<dbReference type="PANTHER" id="PTHR33223">
    <property type="entry name" value="CCHC-TYPE DOMAIN-CONTAINING PROTEIN"/>
    <property type="match status" value="1"/>
</dbReference>
<keyword evidence="1" id="KW-0862">Zinc</keyword>
<dbReference type="InterPro" id="IPR036875">
    <property type="entry name" value="Znf_CCHC_sf"/>
</dbReference>
<comment type="caution">
    <text evidence="4">The sequence shown here is derived from an EMBL/GenBank/DDBJ whole genome shotgun (WGS) entry which is preliminary data.</text>
</comment>
<dbReference type="Proteomes" id="UP000663870">
    <property type="component" value="Unassembled WGS sequence"/>
</dbReference>
<dbReference type="Proteomes" id="UP000663854">
    <property type="component" value="Unassembled WGS sequence"/>
</dbReference>
<dbReference type="InterPro" id="IPR001878">
    <property type="entry name" value="Znf_CCHC"/>
</dbReference>
<dbReference type="Pfam" id="PF19259">
    <property type="entry name" value="Ty3_capsid"/>
    <property type="match status" value="1"/>
</dbReference>
<proteinExistence type="predicted"/>
<evidence type="ECO:0000256" key="1">
    <source>
        <dbReference type="PROSITE-ProRule" id="PRU00047"/>
    </source>
</evidence>
<evidence type="ECO:0000259" key="2">
    <source>
        <dbReference type="PROSITE" id="PS50158"/>
    </source>
</evidence>
<dbReference type="Pfam" id="PF00098">
    <property type="entry name" value="zf-CCHC"/>
    <property type="match status" value="1"/>
</dbReference>
<evidence type="ECO:0000313" key="3">
    <source>
        <dbReference type="EMBL" id="CAF1431915.1"/>
    </source>
</evidence>
<dbReference type="EMBL" id="CAJNOH010006420">
    <property type="protein sequence ID" value="CAF1431915.1"/>
    <property type="molecule type" value="Genomic_DNA"/>
</dbReference>
<keyword evidence="5" id="KW-1185">Reference proteome</keyword>
<keyword evidence="1" id="KW-0479">Metal-binding</keyword>
<dbReference type="InterPro" id="IPR045358">
    <property type="entry name" value="Ty3_capsid"/>
</dbReference>
<dbReference type="GO" id="GO:0003676">
    <property type="term" value="F:nucleic acid binding"/>
    <property type="evidence" value="ECO:0007669"/>
    <property type="project" value="InterPro"/>
</dbReference>
<reference evidence="4" key="1">
    <citation type="submission" date="2021-02" db="EMBL/GenBank/DDBJ databases">
        <authorList>
            <person name="Nowell W R."/>
        </authorList>
    </citation>
    <scope>NUCLEOTIDE SEQUENCE</scope>
</reference>
<sequence length="430" mass="50509">MKIKSTRSTTDFTQTDINSLLLLTKNEKQPLLMMSNSEQLNIDSTQTTIDLNKNDKTRSLGHDLDDQRSAENDQKYQSSLQQQLNSIHKFDGHGNPKIWLKHIIEKFDLLQLTTLERNELVSEILTGDALIWYIEQQEHMTTFITFMKQFLQYFGNQELKTEPSTEMISSCTTSKQLGDAHSQDTVTNCLRTQLLITNLEKLQKYSGKLQQNVSEWLKQIQQTMNMFKLTDAEKLFYVPLCLEDYAQDWFYDNKHLMLTWTIFTQKLLKTFESSAKAEIAFNHLRHYEQSINQDVRQYYFDIMKLCKEANLLMDDASKLQYLKDGLKPSLRFHVLLKNPQTTTEFLEYAQTIEELKALDEKQDTQSSSFRRPSYNNSYYNTNYNSNNSSERHVAAITTQRQYCNSIPKLSYQCYKCGANDHYIRDCPHFQ</sequence>
<name>A0A816D5U4_9BILA</name>
<dbReference type="AlphaFoldDB" id="A0A816D5U4"/>
<dbReference type="GO" id="GO:0008270">
    <property type="term" value="F:zinc ion binding"/>
    <property type="evidence" value="ECO:0007669"/>
    <property type="project" value="UniProtKB-KW"/>
</dbReference>
<evidence type="ECO:0000313" key="4">
    <source>
        <dbReference type="EMBL" id="CAF1632928.1"/>
    </source>
</evidence>
<accession>A0A816D5U4</accession>
<evidence type="ECO:0000313" key="5">
    <source>
        <dbReference type="Proteomes" id="UP000663870"/>
    </source>
</evidence>
<dbReference type="SUPFAM" id="SSF57756">
    <property type="entry name" value="Retrovirus zinc finger-like domains"/>
    <property type="match status" value="1"/>
</dbReference>
<gene>
    <name evidence="4" type="ORF">JXQ802_LOCUS52067</name>
    <name evidence="3" type="ORF">PYM288_LOCUS35789</name>
</gene>
<organism evidence="4 5">
    <name type="scientific">Rotaria sordida</name>
    <dbReference type="NCBI Taxonomy" id="392033"/>
    <lineage>
        <taxon>Eukaryota</taxon>
        <taxon>Metazoa</taxon>
        <taxon>Spiralia</taxon>
        <taxon>Gnathifera</taxon>
        <taxon>Rotifera</taxon>
        <taxon>Eurotatoria</taxon>
        <taxon>Bdelloidea</taxon>
        <taxon>Philodinida</taxon>
        <taxon>Philodinidae</taxon>
        <taxon>Rotaria</taxon>
    </lineage>
</organism>
<dbReference type="SMART" id="SM00343">
    <property type="entry name" value="ZnF_C2HC"/>
    <property type="match status" value="1"/>
</dbReference>
<dbReference type="EMBL" id="CAJNOL010007991">
    <property type="protein sequence ID" value="CAF1632928.1"/>
    <property type="molecule type" value="Genomic_DNA"/>
</dbReference>
<dbReference type="PROSITE" id="PS50158">
    <property type="entry name" value="ZF_CCHC"/>
    <property type="match status" value="1"/>
</dbReference>
<feature type="domain" description="CCHC-type" evidence="2">
    <location>
        <begin position="413"/>
        <end position="427"/>
    </location>
</feature>
<keyword evidence="1" id="KW-0863">Zinc-finger</keyword>